<name>A0A7G8P6E0_9MYCO</name>
<gene>
    <name evidence="1" type="ORF">HZU40_00080</name>
</gene>
<evidence type="ECO:0000313" key="2">
    <source>
        <dbReference type="Proteomes" id="UP000515498"/>
    </source>
</evidence>
<dbReference type="Proteomes" id="UP000515498">
    <property type="component" value="Plasmid unnamed2"/>
</dbReference>
<proteinExistence type="predicted"/>
<sequence length="76" mass="7852">MQASSPGTHAEPQMVHALVHARQASCPSTRTGSTGGLAHMGQSSKIDAFQLSAADGPATAVADPLPTWLVQVRTEE</sequence>
<organism evidence="1 2">
    <name type="scientific">Mycolicibacterium fluoranthenivorans</name>
    <dbReference type="NCBI Taxonomy" id="258505"/>
    <lineage>
        <taxon>Bacteria</taxon>
        <taxon>Bacillati</taxon>
        <taxon>Actinomycetota</taxon>
        <taxon>Actinomycetes</taxon>
        <taxon>Mycobacteriales</taxon>
        <taxon>Mycobacteriaceae</taxon>
        <taxon>Mycolicibacterium</taxon>
    </lineage>
</organism>
<reference evidence="1 2" key="1">
    <citation type="submission" date="2020-07" db="EMBL/GenBank/DDBJ databases">
        <title>Draft genome sequence of four isobutane-metabolizing strains capable of cometabolically degrading diverse ether contaminants.</title>
        <authorList>
            <person name="Chen W."/>
            <person name="Faulkner N."/>
            <person name="Smith C."/>
            <person name="Hyman M."/>
        </authorList>
    </citation>
    <scope>NUCLEOTIDE SEQUENCE [LARGE SCALE GENOMIC DNA]</scope>
    <source>
        <strain evidence="1 2">2A</strain>
        <plasmid evidence="1 2">unnamed2</plasmid>
    </source>
</reference>
<keyword evidence="1" id="KW-0614">Plasmid</keyword>
<evidence type="ECO:0000313" key="1">
    <source>
        <dbReference type="EMBL" id="QNJ89906.1"/>
    </source>
</evidence>
<dbReference type="KEGG" id="mflu:HZU40_00080"/>
<accession>A0A7G8P6E0</accession>
<dbReference type="EMBL" id="CP059893">
    <property type="protein sequence ID" value="QNJ89906.1"/>
    <property type="molecule type" value="Genomic_DNA"/>
</dbReference>
<protein>
    <submittedName>
        <fullName evidence="1">Uncharacterized protein</fullName>
    </submittedName>
</protein>
<dbReference type="AlphaFoldDB" id="A0A7G8P6E0"/>
<geneLocation type="plasmid" evidence="1 2">
    <name>unnamed2</name>
</geneLocation>
<dbReference type="RefSeq" id="WP_187095058.1">
    <property type="nucleotide sequence ID" value="NZ_CP059893.1"/>
</dbReference>